<reference evidence="1 2" key="1">
    <citation type="journal article" date="2016" name="DNA Res.">
        <title>The draft genome of MD-2 pineapple using hybrid error correction of long reads.</title>
        <authorList>
            <person name="Redwan R.M."/>
            <person name="Saidin A."/>
            <person name="Kumar S.V."/>
        </authorList>
    </citation>
    <scope>NUCLEOTIDE SEQUENCE [LARGE SCALE GENOMIC DNA]</scope>
    <source>
        <strain evidence="2">cv. MD2</strain>
        <tissue evidence="1">Leaf</tissue>
    </source>
</reference>
<protein>
    <submittedName>
        <fullName evidence="1">Uncharacterized protein</fullName>
    </submittedName>
</protein>
<comment type="caution">
    <text evidence="1">The sequence shown here is derived from an EMBL/GenBank/DDBJ whole genome shotgun (WGS) entry which is preliminary data.</text>
</comment>
<dbReference type="EMBL" id="LSRQ01000750">
    <property type="protein sequence ID" value="OAY81065.1"/>
    <property type="molecule type" value="Genomic_DNA"/>
</dbReference>
<accession>A0A199VWJ3</accession>
<dbReference type="Proteomes" id="UP000092600">
    <property type="component" value="Unassembled WGS sequence"/>
</dbReference>
<gene>
    <name evidence="1" type="ORF">ACMD2_25900</name>
</gene>
<evidence type="ECO:0000313" key="1">
    <source>
        <dbReference type="EMBL" id="OAY81065.1"/>
    </source>
</evidence>
<name>A0A199VWJ3_ANACO</name>
<organism evidence="1 2">
    <name type="scientific">Ananas comosus</name>
    <name type="common">Pineapple</name>
    <name type="synonym">Ananas ananas</name>
    <dbReference type="NCBI Taxonomy" id="4615"/>
    <lineage>
        <taxon>Eukaryota</taxon>
        <taxon>Viridiplantae</taxon>
        <taxon>Streptophyta</taxon>
        <taxon>Embryophyta</taxon>
        <taxon>Tracheophyta</taxon>
        <taxon>Spermatophyta</taxon>
        <taxon>Magnoliopsida</taxon>
        <taxon>Liliopsida</taxon>
        <taxon>Poales</taxon>
        <taxon>Bromeliaceae</taxon>
        <taxon>Bromelioideae</taxon>
        <taxon>Ananas</taxon>
    </lineage>
</organism>
<dbReference type="AlphaFoldDB" id="A0A199VWJ3"/>
<proteinExistence type="predicted"/>
<sequence>MWQIKCNQCYYYWEGVKCPLVQLLWRSPLSM</sequence>
<evidence type="ECO:0000313" key="2">
    <source>
        <dbReference type="Proteomes" id="UP000092600"/>
    </source>
</evidence>